<keyword evidence="1" id="KW-0472">Membrane</keyword>
<dbReference type="InterPro" id="IPR025403">
    <property type="entry name" value="TgpA-like_C"/>
</dbReference>
<feature type="transmembrane region" description="Helical" evidence="1">
    <location>
        <begin position="308"/>
        <end position="326"/>
    </location>
</feature>
<comment type="caution">
    <text evidence="3">The sequence shown here is derived from an EMBL/GenBank/DDBJ whole genome shotgun (WGS) entry which is preliminary data.</text>
</comment>
<evidence type="ECO:0000313" key="3">
    <source>
        <dbReference type="EMBL" id="MBP2016771.1"/>
    </source>
</evidence>
<organism evidence="3 4">
    <name type="scientific">Symbiobacterium terraclitae</name>
    <dbReference type="NCBI Taxonomy" id="557451"/>
    <lineage>
        <taxon>Bacteria</taxon>
        <taxon>Bacillati</taxon>
        <taxon>Bacillota</taxon>
        <taxon>Clostridia</taxon>
        <taxon>Eubacteriales</taxon>
        <taxon>Symbiobacteriaceae</taxon>
        <taxon>Symbiobacterium</taxon>
    </lineage>
</organism>
<feature type="transmembrane region" description="Helical" evidence="1">
    <location>
        <begin position="12"/>
        <end position="34"/>
    </location>
</feature>
<feature type="transmembrane region" description="Helical" evidence="1">
    <location>
        <begin position="162"/>
        <end position="183"/>
    </location>
</feature>
<evidence type="ECO:0000259" key="2">
    <source>
        <dbReference type="Pfam" id="PF13559"/>
    </source>
</evidence>
<sequence>MARFWRGRTTWLRWLLAGLAEVAVATPWLLILYAAGTDPAWFEAVPGAWLPLAVFLAAGIWESGSRDGAPWMRVVALAAGTALAYLTAHALLPARLQAGPLSANPALAFIPVAAWLWYRGARHALEGLEYGRLFERAWLPVALQVTGIVLLLLLGRGQEEPVQLLLMWCVVLLFAAGLALLVVTRERALLGDDEAGEQSGGTVSPAVTGFVVALVVLTLAASAVLTVDRVAAALSAAGGVVAPVYRLVVEAAMLIVVRWAMLIAPLFEYLRRRAAMQEPSQQGGGEDIELGRPDPPAEVLTDLDYGPVIRALLVLLTVALLAAWLFRLTAVRRRDVDVEEERTSLGFWASLWQDLRSLVRRRRKGPGGDGLPWEEPVPPGSPRALFRALQRWGARHGRPRRPAETPTAYAGALAALEPSAQRASAAVTAVYNQARYGPRPPDPDAVAEADRLLREYCGEDFTG</sequence>
<feature type="transmembrane region" description="Helical" evidence="1">
    <location>
        <begin position="40"/>
        <end position="61"/>
    </location>
</feature>
<feature type="transmembrane region" description="Helical" evidence="1">
    <location>
        <begin position="203"/>
        <end position="227"/>
    </location>
</feature>
<keyword evidence="1" id="KW-1133">Transmembrane helix</keyword>
<keyword evidence="4" id="KW-1185">Reference proteome</keyword>
<dbReference type="Proteomes" id="UP001519289">
    <property type="component" value="Unassembled WGS sequence"/>
</dbReference>
<dbReference type="EMBL" id="JAGGLG010000001">
    <property type="protein sequence ID" value="MBP2016771.1"/>
    <property type="molecule type" value="Genomic_DNA"/>
</dbReference>
<evidence type="ECO:0000256" key="1">
    <source>
        <dbReference type="SAM" id="Phobius"/>
    </source>
</evidence>
<evidence type="ECO:0000313" key="4">
    <source>
        <dbReference type="Proteomes" id="UP001519289"/>
    </source>
</evidence>
<dbReference type="RefSeq" id="WP_209464922.1">
    <property type="nucleotide sequence ID" value="NZ_JAGGLG010000001.1"/>
</dbReference>
<dbReference type="Pfam" id="PF13559">
    <property type="entry name" value="DUF4129"/>
    <property type="match status" value="1"/>
</dbReference>
<keyword evidence="1" id="KW-0812">Transmembrane</keyword>
<feature type="transmembrane region" description="Helical" evidence="1">
    <location>
        <begin position="73"/>
        <end position="92"/>
    </location>
</feature>
<accession>A0ABS4JPH2</accession>
<feature type="transmembrane region" description="Helical" evidence="1">
    <location>
        <begin position="137"/>
        <end position="155"/>
    </location>
</feature>
<name>A0ABS4JPH2_9FIRM</name>
<proteinExistence type="predicted"/>
<feature type="domain" description="Protein-glutamine gamma-glutamyltransferase-like C-terminal" evidence="2">
    <location>
        <begin position="385"/>
        <end position="454"/>
    </location>
</feature>
<feature type="transmembrane region" description="Helical" evidence="1">
    <location>
        <begin position="247"/>
        <end position="267"/>
    </location>
</feature>
<reference evidence="3 4" key="1">
    <citation type="submission" date="2021-03" db="EMBL/GenBank/DDBJ databases">
        <title>Genomic Encyclopedia of Type Strains, Phase IV (KMG-IV): sequencing the most valuable type-strain genomes for metagenomic binning, comparative biology and taxonomic classification.</title>
        <authorList>
            <person name="Goeker M."/>
        </authorList>
    </citation>
    <scope>NUCLEOTIDE SEQUENCE [LARGE SCALE GENOMIC DNA]</scope>
    <source>
        <strain evidence="3 4">DSM 27138</strain>
    </source>
</reference>
<protein>
    <recommendedName>
        <fullName evidence="2">Protein-glutamine gamma-glutamyltransferase-like C-terminal domain-containing protein</fullName>
    </recommendedName>
</protein>
<gene>
    <name evidence="3" type="ORF">J2Z79_000144</name>
</gene>